<proteinExistence type="predicted"/>
<gene>
    <name evidence="1" type="ORF">E2F50_15635</name>
</gene>
<organism evidence="1 2">
    <name type="scientific">Rhizobium deserti</name>
    <dbReference type="NCBI Taxonomy" id="2547961"/>
    <lineage>
        <taxon>Bacteria</taxon>
        <taxon>Pseudomonadati</taxon>
        <taxon>Pseudomonadota</taxon>
        <taxon>Alphaproteobacteria</taxon>
        <taxon>Hyphomicrobiales</taxon>
        <taxon>Rhizobiaceae</taxon>
        <taxon>Rhizobium/Agrobacterium group</taxon>
        <taxon>Rhizobium</taxon>
    </lineage>
</organism>
<protein>
    <submittedName>
        <fullName evidence="1">Uncharacterized protein</fullName>
    </submittedName>
</protein>
<reference evidence="1 2" key="1">
    <citation type="submission" date="2019-03" db="EMBL/GenBank/DDBJ databases">
        <title>Rhizobium sp. nov., an bacterium isolated from biocrust in Mu Us Desert.</title>
        <authorList>
            <person name="Lixiong L."/>
        </authorList>
    </citation>
    <scope>NUCLEOTIDE SEQUENCE [LARGE SCALE GENOMIC DNA]</scope>
    <source>
        <strain evidence="1 2">SPY-1</strain>
    </source>
</reference>
<sequence>MVSDPTVADATNRIYESLQADNADIDLHIATLKAALMREGLKEAEFDPARLVQNNRSGRKLMQAYFRQRGVKVTFTAS</sequence>
<evidence type="ECO:0000313" key="1">
    <source>
        <dbReference type="EMBL" id="TDK35715.1"/>
    </source>
</evidence>
<keyword evidence="2" id="KW-1185">Reference proteome</keyword>
<accession>A0A4R5UIA4</accession>
<dbReference type="AlphaFoldDB" id="A0A4R5UIA4"/>
<dbReference type="EMBL" id="SMTL01000003">
    <property type="protein sequence ID" value="TDK35715.1"/>
    <property type="molecule type" value="Genomic_DNA"/>
</dbReference>
<comment type="caution">
    <text evidence="1">The sequence shown here is derived from an EMBL/GenBank/DDBJ whole genome shotgun (WGS) entry which is preliminary data.</text>
</comment>
<dbReference type="Proteomes" id="UP000295238">
    <property type="component" value="Unassembled WGS sequence"/>
</dbReference>
<dbReference type="OrthoDB" id="8094111at2"/>
<dbReference type="RefSeq" id="WP_133317136.1">
    <property type="nucleotide sequence ID" value="NZ_SMTL01000003.1"/>
</dbReference>
<evidence type="ECO:0000313" key="2">
    <source>
        <dbReference type="Proteomes" id="UP000295238"/>
    </source>
</evidence>
<name>A0A4R5UIA4_9HYPH</name>